<keyword evidence="7" id="KW-1185">Reference proteome</keyword>
<comment type="caution">
    <text evidence="6">The sequence shown here is derived from an EMBL/GenBank/DDBJ whole genome shotgun (WGS) entry which is preliminary data.</text>
</comment>
<evidence type="ECO:0000313" key="6">
    <source>
        <dbReference type="EMBL" id="GAV82761.1"/>
    </source>
</evidence>
<keyword evidence="3 5" id="KW-0221">Differentiation</keyword>
<organism evidence="6 7">
    <name type="scientific">Cephalotus follicularis</name>
    <name type="common">Albany pitcher plant</name>
    <dbReference type="NCBI Taxonomy" id="3775"/>
    <lineage>
        <taxon>Eukaryota</taxon>
        <taxon>Viridiplantae</taxon>
        <taxon>Streptophyta</taxon>
        <taxon>Embryophyta</taxon>
        <taxon>Tracheophyta</taxon>
        <taxon>Spermatophyta</taxon>
        <taxon>Magnoliopsida</taxon>
        <taxon>eudicotyledons</taxon>
        <taxon>Gunneridae</taxon>
        <taxon>Pentapetalae</taxon>
        <taxon>rosids</taxon>
        <taxon>fabids</taxon>
        <taxon>Oxalidales</taxon>
        <taxon>Cephalotaceae</taxon>
        <taxon>Cephalotus</taxon>
    </lineage>
</organism>
<dbReference type="Pfam" id="PF07899">
    <property type="entry name" value="Frigida"/>
    <property type="match status" value="1"/>
</dbReference>
<gene>
    <name evidence="6" type="ORF">CFOL_v3_26212</name>
</gene>
<accession>A0A1Q3CRJ6</accession>
<dbReference type="InterPro" id="IPR012474">
    <property type="entry name" value="Frigida"/>
</dbReference>
<evidence type="ECO:0000256" key="5">
    <source>
        <dbReference type="RuleBase" id="RU364012"/>
    </source>
</evidence>
<dbReference type="PANTHER" id="PTHR31791:SF2">
    <property type="entry name" value="FRIGIDA-LIKE PROTEIN 4A-RELATED"/>
    <property type="match status" value="1"/>
</dbReference>
<evidence type="ECO:0000256" key="3">
    <source>
        <dbReference type="ARBA" id="ARBA00022782"/>
    </source>
</evidence>
<sequence>MAIKHKIQGLDHDTRLNMKALEFGGLLRSSISLALAECMDSVKFVLEEILEVLPVDKRGSKVNDLCWACVLILESLIPVVVDSIICRSRLLVTPRVKVEAKEIAEAWKRRVCSVCN</sequence>
<dbReference type="GO" id="GO:0030154">
    <property type="term" value="P:cell differentiation"/>
    <property type="evidence" value="ECO:0007669"/>
    <property type="project" value="UniProtKB-KW"/>
</dbReference>
<evidence type="ECO:0000256" key="1">
    <source>
        <dbReference type="ARBA" id="ARBA00008956"/>
    </source>
</evidence>
<dbReference type="PANTHER" id="PTHR31791">
    <property type="entry name" value="FRIGIDA-LIKE PROTEIN 3-RELATED"/>
    <property type="match status" value="1"/>
</dbReference>
<evidence type="ECO:0000256" key="4">
    <source>
        <dbReference type="ARBA" id="ARBA00023089"/>
    </source>
</evidence>
<proteinExistence type="inferred from homology"/>
<dbReference type="AlphaFoldDB" id="A0A1Q3CRJ6"/>
<dbReference type="EMBL" id="BDDD01002709">
    <property type="protein sequence ID" value="GAV82761.1"/>
    <property type="molecule type" value="Genomic_DNA"/>
</dbReference>
<protein>
    <recommendedName>
        <fullName evidence="5">FRIGIDA-like protein</fullName>
    </recommendedName>
</protein>
<dbReference type="Proteomes" id="UP000187406">
    <property type="component" value="Unassembled WGS sequence"/>
</dbReference>
<evidence type="ECO:0000313" key="7">
    <source>
        <dbReference type="Proteomes" id="UP000187406"/>
    </source>
</evidence>
<evidence type="ECO:0000256" key="2">
    <source>
        <dbReference type="ARBA" id="ARBA00022473"/>
    </source>
</evidence>
<keyword evidence="4 5" id="KW-0287">Flowering</keyword>
<dbReference type="InParanoid" id="A0A1Q3CRJ6"/>
<name>A0A1Q3CRJ6_CEPFO</name>
<dbReference type="GO" id="GO:0009908">
    <property type="term" value="P:flower development"/>
    <property type="evidence" value="ECO:0007669"/>
    <property type="project" value="UniProtKB-KW"/>
</dbReference>
<dbReference type="OrthoDB" id="1800671at2759"/>
<reference evidence="7" key="1">
    <citation type="submission" date="2016-04" db="EMBL/GenBank/DDBJ databases">
        <title>Cephalotus genome sequencing.</title>
        <authorList>
            <person name="Fukushima K."/>
            <person name="Hasebe M."/>
            <person name="Fang X."/>
        </authorList>
    </citation>
    <scope>NUCLEOTIDE SEQUENCE [LARGE SCALE GENOMIC DNA]</scope>
    <source>
        <strain evidence="7">cv. St1</strain>
    </source>
</reference>
<comment type="similarity">
    <text evidence="1 5">Belongs to the Frigida family.</text>
</comment>
<dbReference type="STRING" id="3775.A0A1Q3CRJ6"/>
<keyword evidence="2 5" id="KW-0217">Developmental protein</keyword>